<protein>
    <recommendedName>
        <fullName evidence="5 9">Trehalose-6-phosphate synthase</fullName>
        <ecNumber evidence="4 9">2.4.1.15</ecNumber>
    </recommendedName>
    <alternativeName>
        <fullName evidence="9">Osmoregulatory trehalose synthesis protein A</fullName>
    </alternativeName>
    <alternativeName>
        <fullName evidence="9">UDP-glucose-glucosephosphate glucosyltransferase</fullName>
    </alternativeName>
</protein>
<dbReference type="InterPro" id="IPR012766">
    <property type="entry name" value="Trehalose_OtsA"/>
</dbReference>
<evidence type="ECO:0000256" key="7">
    <source>
        <dbReference type="ARBA" id="ARBA00022679"/>
    </source>
</evidence>
<accession>A0A2K1Q5D1</accession>
<dbReference type="Gene3D" id="3.40.50.2000">
    <property type="entry name" value="Glycogen Phosphorylase B"/>
    <property type="match status" value="2"/>
</dbReference>
<evidence type="ECO:0000256" key="2">
    <source>
        <dbReference type="ARBA" id="ARBA00008799"/>
    </source>
</evidence>
<dbReference type="AlphaFoldDB" id="A0A2K1Q5D1"/>
<dbReference type="Pfam" id="PF00982">
    <property type="entry name" value="Glyco_transf_20"/>
    <property type="match status" value="1"/>
</dbReference>
<dbReference type="Proteomes" id="UP000236345">
    <property type="component" value="Unassembled WGS sequence"/>
</dbReference>
<dbReference type="UniPathway" id="UPA00299"/>
<dbReference type="RefSeq" id="WP_103061215.1">
    <property type="nucleotide sequence ID" value="NZ_BSOF01000029.1"/>
</dbReference>
<evidence type="ECO:0000313" key="11">
    <source>
        <dbReference type="Proteomes" id="UP000236345"/>
    </source>
</evidence>
<dbReference type="NCBIfam" id="TIGR02400">
    <property type="entry name" value="trehalose_OtsA"/>
    <property type="match status" value="1"/>
</dbReference>
<comment type="pathway">
    <text evidence="1 9">Glycan biosynthesis; trehalose biosynthesis.</text>
</comment>
<reference evidence="11" key="1">
    <citation type="submission" date="2017-09" db="EMBL/GenBank/DDBJ databases">
        <authorList>
            <person name="Palmer M."/>
            <person name="Steenkamp E.T."/>
            <person name="Coetzee M.P."/>
            <person name="Avontuur J.R."/>
            <person name="Van Zyl E."/>
            <person name="Chan W.-Y."/>
            <person name="Blom J."/>
            <person name="Venter S.N."/>
        </authorList>
    </citation>
    <scope>NUCLEOTIDE SEQUENCE [LARGE SCALE GENOMIC DNA]</scope>
    <source>
        <strain evidence="11">QC88-366</strain>
    </source>
</reference>
<evidence type="ECO:0000256" key="6">
    <source>
        <dbReference type="ARBA" id="ARBA00022676"/>
    </source>
</evidence>
<comment type="subunit">
    <text evidence="3 9">Homotetramer.</text>
</comment>
<keyword evidence="6 9" id="KW-0328">Glycosyltransferase</keyword>
<dbReference type="PANTHER" id="PTHR10788:SF106">
    <property type="entry name" value="BCDNA.GH08860"/>
    <property type="match status" value="1"/>
</dbReference>
<comment type="function">
    <text evidence="9">Probably involved in the osmoprotection via the biosynthesis of trehalose. Catalyzes the transfer of glucose from UDP-alpha-D-glucose (UDP-Glc) to D-glucose 6-phosphate (Glc-6-P) to form trehalose-6-phosphate. Acts with retention of the anomeric configuration of the UDP-sugar donor.</text>
</comment>
<keyword evidence="7 9" id="KW-0808">Transferase</keyword>
<comment type="caution">
    <text evidence="10">The sequence shown here is derived from an EMBL/GenBank/DDBJ whole genome shotgun (WGS) entry which is preliminary data.</text>
</comment>
<name>A0A2K1Q5D1_9GAMM</name>
<dbReference type="CDD" id="cd03788">
    <property type="entry name" value="GT20_TPS"/>
    <property type="match status" value="1"/>
</dbReference>
<sequence length="478" mass="54355">MSRLVVVSNRIAVPDGSTASAGGLAVGILDALKTTGGLWFGWNGEISAISEEDDEEIDIVKQEGITYASFPLNQNDYDLYYCQFSNTVIWPAFHYRLDLVQFQREAWDGYCHVNELLAERLLPLIEPDDILWIHDYHLLPFAAELRKRGVNNRIGFFLHIPFPTPEIFNALPPHKELLEMLCDYDLLGFQTENDRQAFLECMALLTQVQHKGPKLHRAFGNTFATEVYPIGIEPNSIKEMAEGPLPPKMAAMKRELGDAKNIIACERLDYSKGLPERFLAYEALLENYPQHRGKIRYSQIAPTSRGDVQAYQDIRHQLETEAGRINGKYGTLGWTPLYYLNQHFDRRLLMKIFRLTDVALVTPLRDGMNLVAKEYVAAQNPEDPGVLVLSRFAGAANELTSALIVNPYDRDEVAAALDKALTMSRTERISRYNDMMTVLRKNDISHWRESFLQDLRAITPRSEDGKADNKVATFQRLA</sequence>
<dbReference type="PANTHER" id="PTHR10788">
    <property type="entry name" value="TREHALOSE-6-PHOSPHATE SYNTHASE"/>
    <property type="match status" value="1"/>
</dbReference>
<proteinExistence type="inferred from homology"/>
<evidence type="ECO:0000256" key="1">
    <source>
        <dbReference type="ARBA" id="ARBA00005199"/>
    </source>
</evidence>
<keyword evidence="11" id="KW-1185">Reference proteome</keyword>
<evidence type="ECO:0000256" key="3">
    <source>
        <dbReference type="ARBA" id="ARBA00011881"/>
    </source>
</evidence>
<dbReference type="EC" id="2.4.1.15" evidence="4 9"/>
<dbReference type="NCBIfam" id="NF007513">
    <property type="entry name" value="PRK10117.1"/>
    <property type="match status" value="1"/>
</dbReference>
<comment type="similarity">
    <text evidence="2 9">Belongs to the glycosyltransferase 20 family.</text>
</comment>
<dbReference type="FunFam" id="3.40.50.2000:FF:000024">
    <property type="entry name" value="Trehalose-6-phosphate synthase"/>
    <property type="match status" value="1"/>
</dbReference>
<evidence type="ECO:0000256" key="4">
    <source>
        <dbReference type="ARBA" id="ARBA00012538"/>
    </source>
</evidence>
<dbReference type="SUPFAM" id="SSF53756">
    <property type="entry name" value="UDP-Glycosyltransferase/glycogen phosphorylase"/>
    <property type="match status" value="1"/>
</dbReference>
<comment type="catalytic activity">
    <reaction evidence="8 9">
        <text>D-glucose 6-phosphate + UDP-alpha-D-glucose = alpha,alpha-trehalose 6-phosphate + UDP + H(+)</text>
        <dbReference type="Rhea" id="RHEA:18889"/>
        <dbReference type="ChEBI" id="CHEBI:15378"/>
        <dbReference type="ChEBI" id="CHEBI:58223"/>
        <dbReference type="ChEBI" id="CHEBI:58429"/>
        <dbReference type="ChEBI" id="CHEBI:58885"/>
        <dbReference type="ChEBI" id="CHEBI:61548"/>
        <dbReference type="EC" id="2.4.1.15"/>
    </reaction>
</comment>
<dbReference type="OrthoDB" id="9815690at2"/>
<evidence type="ECO:0000256" key="9">
    <source>
        <dbReference type="RuleBase" id="RU362045"/>
    </source>
</evidence>
<dbReference type="EMBL" id="NWUO01000019">
    <property type="protein sequence ID" value="PNS10245.1"/>
    <property type="molecule type" value="Genomic_DNA"/>
</dbReference>
<dbReference type="GO" id="GO:0005992">
    <property type="term" value="P:trehalose biosynthetic process"/>
    <property type="evidence" value="ECO:0007669"/>
    <property type="project" value="UniProtKB-UniRule"/>
</dbReference>
<evidence type="ECO:0000313" key="10">
    <source>
        <dbReference type="EMBL" id="PNS10245.1"/>
    </source>
</evidence>
<dbReference type="InterPro" id="IPR001830">
    <property type="entry name" value="Glyco_trans_20"/>
</dbReference>
<organism evidence="10 11">
    <name type="scientific">Mixta theicola</name>
    <dbReference type="NCBI Taxonomy" id="1458355"/>
    <lineage>
        <taxon>Bacteria</taxon>
        <taxon>Pseudomonadati</taxon>
        <taxon>Pseudomonadota</taxon>
        <taxon>Gammaproteobacteria</taxon>
        <taxon>Enterobacterales</taxon>
        <taxon>Erwiniaceae</taxon>
        <taxon>Mixta</taxon>
    </lineage>
</organism>
<gene>
    <name evidence="10" type="ORF">COO59_18585</name>
</gene>
<evidence type="ECO:0000256" key="8">
    <source>
        <dbReference type="ARBA" id="ARBA00048039"/>
    </source>
</evidence>
<dbReference type="GO" id="GO:0003825">
    <property type="term" value="F:alpha,alpha-trehalose-phosphate synthase (UDP-forming) activity"/>
    <property type="evidence" value="ECO:0007669"/>
    <property type="project" value="UniProtKB-UniRule"/>
</dbReference>
<evidence type="ECO:0000256" key="5">
    <source>
        <dbReference type="ARBA" id="ARBA00018539"/>
    </source>
</evidence>